<evidence type="ECO:0000256" key="5">
    <source>
        <dbReference type="ARBA" id="ARBA00022519"/>
    </source>
</evidence>
<feature type="domain" description="Type II secretion system protein GspF" evidence="14">
    <location>
        <begin position="272"/>
        <end position="394"/>
    </location>
</feature>
<evidence type="ECO:0000256" key="7">
    <source>
        <dbReference type="ARBA" id="ARBA00022723"/>
    </source>
</evidence>
<evidence type="ECO:0000256" key="3">
    <source>
        <dbReference type="ARBA" id="ARBA00022448"/>
    </source>
</evidence>
<name>A0A367ZTX2_9BACT</name>
<keyword evidence="11 13" id="KW-0472">Membrane</keyword>
<keyword evidence="6 12" id="KW-0812">Transmembrane</keyword>
<evidence type="ECO:0000256" key="11">
    <source>
        <dbReference type="ARBA" id="ARBA00023136"/>
    </source>
</evidence>
<dbReference type="FunFam" id="1.20.81.30:FF:000001">
    <property type="entry name" value="Type II secretion system protein F"/>
    <property type="match status" value="2"/>
</dbReference>
<proteinExistence type="inferred from homology"/>
<dbReference type="InterPro" id="IPR001992">
    <property type="entry name" value="T2SS_GspF/T4SS_PilC_CS"/>
</dbReference>
<dbReference type="PRINTS" id="PR00812">
    <property type="entry name" value="BCTERIALGSPF"/>
</dbReference>
<keyword evidence="4" id="KW-1003">Cell membrane</keyword>
<evidence type="ECO:0000256" key="9">
    <source>
        <dbReference type="ARBA" id="ARBA00022927"/>
    </source>
</evidence>
<gene>
    <name evidence="15" type="ORF">OZSIB_0624</name>
</gene>
<keyword evidence="10 13" id="KW-1133">Transmembrane helix</keyword>
<comment type="caution">
    <text evidence="15">The sequence shown here is derived from an EMBL/GenBank/DDBJ whole genome shotgun (WGS) entry which is preliminary data.</text>
</comment>
<dbReference type="EMBL" id="QOQW01000001">
    <property type="protein sequence ID" value="RCK81490.1"/>
    <property type="molecule type" value="Genomic_DNA"/>
</dbReference>
<dbReference type="AlphaFoldDB" id="A0A367ZTX2"/>
<evidence type="ECO:0000256" key="8">
    <source>
        <dbReference type="ARBA" id="ARBA00022837"/>
    </source>
</evidence>
<dbReference type="InterPro" id="IPR011850">
    <property type="entry name" value="T2SS_GspF"/>
</dbReference>
<dbReference type="Proteomes" id="UP000252355">
    <property type="component" value="Unassembled WGS sequence"/>
</dbReference>
<dbReference type="GO" id="GO:0005886">
    <property type="term" value="C:plasma membrane"/>
    <property type="evidence" value="ECO:0007669"/>
    <property type="project" value="UniProtKB-SubCell"/>
</dbReference>
<dbReference type="Pfam" id="PF00482">
    <property type="entry name" value="T2SSF"/>
    <property type="match status" value="2"/>
</dbReference>
<dbReference type="InterPro" id="IPR018076">
    <property type="entry name" value="T2SS_GspF_dom"/>
</dbReference>
<keyword evidence="8" id="KW-0106">Calcium</keyword>
<feature type="domain" description="Type II secretion system protein GspF" evidence="14">
    <location>
        <begin position="69"/>
        <end position="192"/>
    </location>
</feature>
<dbReference type="Gene3D" id="1.20.81.30">
    <property type="entry name" value="Type II secretion system (T2SS), domain F"/>
    <property type="match status" value="2"/>
</dbReference>
<evidence type="ECO:0000256" key="4">
    <source>
        <dbReference type="ARBA" id="ARBA00022475"/>
    </source>
</evidence>
<evidence type="ECO:0000259" key="14">
    <source>
        <dbReference type="Pfam" id="PF00482"/>
    </source>
</evidence>
<dbReference type="GO" id="GO:0046872">
    <property type="term" value="F:metal ion binding"/>
    <property type="evidence" value="ECO:0007669"/>
    <property type="project" value="UniProtKB-KW"/>
</dbReference>
<evidence type="ECO:0000256" key="12">
    <source>
        <dbReference type="RuleBase" id="RU003923"/>
    </source>
</evidence>
<dbReference type="GO" id="GO:0015628">
    <property type="term" value="P:protein secretion by the type II secretion system"/>
    <property type="evidence" value="ECO:0007669"/>
    <property type="project" value="InterPro"/>
</dbReference>
<evidence type="ECO:0000256" key="6">
    <source>
        <dbReference type="ARBA" id="ARBA00022692"/>
    </source>
</evidence>
<reference evidence="15 16" key="1">
    <citation type="submission" date="2018-05" db="EMBL/GenBank/DDBJ databases">
        <title>A metagenomic window into the 2 km-deep terrestrial subsurface aquifer revealed taxonomically and functionally diverse microbial community comprising novel uncultured bacterial lineages.</title>
        <authorList>
            <person name="Kadnikov V.V."/>
            <person name="Mardanov A.V."/>
            <person name="Beletsky A.V."/>
            <person name="Banks D."/>
            <person name="Pimenov N.V."/>
            <person name="Frank Y.A."/>
            <person name="Karnachuk O.V."/>
            <person name="Ravin N.V."/>
        </authorList>
    </citation>
    <scope>NUCLEOTIDE SEQUENCE [LARGE SCALE GENOMIC DNA]</scope>
    <source>
        <strain evidence="15">BY5</strain>
    </source>
</reference>
<dbReference type="InterPro" id="IPR042094">
    <property type="entry name" value="T2SS_GspF_sf"/>
</dbReference>
<dbReference type="InterPro" id="IPR003004">
    <property type="entry name" value="GspF/PilC"/>
</dbReference>
<dbReference type="PANTHER" id="PTHR30012">
    <property type="entry name" value="GENERAL SECRETION PATHWAY PROTEIN"/>
    <property type="match status" value="1"/>
</dbReference>
<keyword evidence="5" id="KW-0997">Cell inner membrane</keyword>
<feature type="transmembrane region" description="Helical" evidence="13">
    <location>
        <begin position="211"/>
        <end position="238"/>
    </location>
</feature>
<evidence type="ECO:0000313" key="15">
    <source>
        <dbReference type="EMBL" id="RCK81490.1"/>
    </source>
</evidence>
<feature type="transmembrane region" description="Helical" evidence="13">
    <location>
        <begin position="375"/>
        <end position="396"/>
    </location>
</feature>
<evidence type="ECO:0000256" key="1">
    <source>
        <dbReference type="ARBA" id="ARBA00004429"/>
    </source>
</evidence>
<evidence type="ECO:0000256" key="10">
    <source>
        <dbReference type="ARBA" id="ARBA00022989"/>
    </source>
</evidence>
<evidence type="ECO:0000256" key="2">
    <source>
        <dbReference type="ARBA" id="ARBA00005745"/>
    </source>
</evidence>
<dbReference type="NCBIfam" id="TIGR02120">
    <property type="entry name" value="GspF"/>
    <property type="match status" value="1"/>
</dbReference>
<dbReference type="PROSITE" id="PS00874">
    <property type="entry name" value="T2SP_F"/>
    <property type="match status" value="1"/>
</dbReference>
<comment type="similarity">
    <text evidence="2 12">Belongs to the GSP F family.</text>
</comment>
<comment type="subcellular location">
    <subcellularLocation>
        <location evidence="1">Cell inner membrane</location>
        <topology evidence="1">Multi-pass membrane protein</topology>
    </subcellularLocation>
    <subcellularLocation>
        <location evidence="12">Cell membrane</location>
        <topology evidence="12">Multi-pass membrane protein</topology>
    </subcellularLocation>
</comment>
<feature type="transmembrane region" description="Helical" evidence="13">
    <location>
        <begin position="168"/>
        <end position="191"/>
    </location>
</feature>
<keyword evidence="7" id="KW-0479">Metal-binding</keyword>
<protein>
    <submittedName>
        <fullName evidence="15">Type IV fimbrial assembly protein PilC</fullName>
    </submittedName>
</protein>
<organism evidence="15 16">
    <name type="scientific">Candidatus Ozemobacter sibiricus</name>
    <dbReference type="NCBI Taxonomy" id="2268124"/>
    <lineage>
        <taxon>Bacteria</taxon>
        <taxon>Candidatus Ozemobacteria</taxon>
        <taxon>Candidatus Ozemobacterales</taxon>
        <taxon>Candidatus Ozemobacteraceae</taxon>
        <taxon>Candidatus Ozemobacter</taxon>
    </lineage>
</organism>
<sequence>MPTFTYKARNWDGKIVTAEMDGESKEACISKLREKGYFVTSITEKKGGGGLSPFALFERGISSQEVCIFARQFATMIGSGVPLVRCLTILQQQSENPSFKRVITQIRTDVEGGSTFSKALEKHPRVFSELFCSLVKAGEVGGILDQILNRLADYLESSENLKSKVKGALTYPVVVFAIAGLVVVALVMFVLPQFKEIFMGMKVELPLATQILLGISDFMVSWWFVVLPVLLGVPFLIVNFFKTKTGSRIFDTNILKMPAIGMMMRKVAVAKFTRTLGTLIASGVPILQALEVTAQTAGNVVIAEAVDKTRISIREGESIAEPLKNSNVFPPMVVQMIAVGEETGELDKMLTKIADFYDTEVDNAVKGLTSIIEPIVIVFMGIVIGGIVLAVFMPMLKLVNAAD</sequence>
<dbReference type="PANTHER" id="PTHR30012:SF0">
    <property type="entry name" value="TYPE II SECRETION SYSTEM PROTEIN F-RELATED"/>
    <property type="match status" value="1"/>
</dbReference>
<evidence type="ECO:0000313" key="16">
    <source>
        <dbReference type="Proteomes" id="UP000252355"/>
    </source>
</evidence>
<dbReference type="GO" id="GO:0015627">
    <property type="term" value="C:type II protein secretion system complex"/>
    <property type="evidence" value="ECO:0007669"/>
    <property type="project" value="InterPro"/>
</dbReference>
<accession>A0A367ZTX2</accession>
<evidence type="ECO:0000256" key="13">
    <source>
        <dbReference type="SAM" id="Phobius"/>
    </source>
</evidence>
<keyword evidence="3 12" id="KW-0813">Transport</keyword>
<keyword evidence="9" id="KW-0653">Protein transport</keyword>